<dbReference type="Proteomes" id="UP000052257">
    <property type="component" value="Unassembled WGS sequence"/>
</dbReference>
<gene>
    <name evidence="2" type="ORF">ERS739220_01654</name>
</gene>
<feature type="transmembrane region" description="Helical" evidence="1">
    <location>
        <begin position="136"/>
        <end position="158"/>
    </location>
</feature>
<comment type="caution">
    <text evidence="2">The sequence shown here is derived from an EMBL/GenBank/DDBJ whole genome shotgun (WGS) entry which is preliminary data.</text>
</comment>
<organism evidence="2 3">
    <name type="scientific">Campylobacter hyointestinalis subsp. hyointestinalis</name>
    <dbReference type="NCBI Taxonomy" id="91352"/>
    <lineage>
        <taxon>Bacteria</taxon>
        <taxon>Pseudomonadati</taxon>
        <taxon>Campylobacterota</taxon>
        <taxon>Epsilonproteobacteria</taxon>
        <taxon>Campylobacterales</taxon>
        <taxon>Campylobacteraceae</taxon>
        <taxon>Campylobacter</taxon>
    </lineage>
</organism>
<evidence type="ECO:0000256" key="1">
    <source>
        <dbReference type="SAM" id="Phobius"/>
    </source>
</evidence>
<protein>
    <submittedName>
        <fullName evidence="2">DNA gyrase subunit B</fullName>
    </submittedName>
</protein>
<keyword evidence="1" id="KW-0812">Transmembrane</keyword>
<keyword evidence="1" id="KW-1133">Transmembrane helix</keyword>
<keyword evidence="1" id="KW-0472">Membrane</keyword>
<sequence>MVRILTFLTTLAYPFLVVMKSDFLPYIATILAILWFIRAIFENIAFFVLGVFFISLMMFDDAKFLYPVMVNLLFCFIFLYSLKGEAIITKFARLKDKNLPNKAVIYTRNLTKIWICFFMINAIVTLIFGFIDERLWLIYCGFMSYVLVLLLFVVEILYRKFFIK</sequence>
<proteinExistence type="predicted"/>
<dbReference type="EMBL" id="FAUW01000004">
    <property type="protein sequence ID" value="CUU85986.1"/>
    <property type="molecule type" value="Genomic_DNA"/>
</dbReference>
<name>A0A9W5AT96_CAMHY</name>
<feature type="transmembrane region" description="Helical" evidence="1">
    <location>
        <begin position="12"/>
        <end position="37"/>
    </location>
</feature>
<accession>A0A9W5AT96</accession>
<evidence type="ECO:0000313" key="3">
    <source>
        <dbReference type="Proteomes" id="UP000052257"/>
    </source>
</evidence>
<feature type="transmembrane region" description="Helical" evidence="1">
    <location>
        <begin position="109"/>
        <end position="130"/>
    </location>
</feature>
<evidence type="ECO:0000313" key="2">
    <source>
        <dbReference type="EMBL" id="CUU85986.1"/>
    </source>
</evidence>
<feature type="transmembrane region" description="Helical" evidence="1">
    <location>
        <begin position="65"/>
        <end position="88"/>
    </location>
</feature>
<dbReference type="AlphaFoldDB" id="A0A9W5AT96"/>
<dbReference type="RefSeq" id="WP_141093085.1">
    <property type="nucleotide sequence ID" value="NZ_FAUV01000001.1"/>
</dbReference>
<reference evidence="2 3" key="1">
    <citation type="submission" date="2015-11" db="EMBL/GenBank/DDBJ databases">
        <authorList>
            <consortium name="Pathogen Informatics"/>
        </authorList>
    </citation>
    <scope>NUCLEOTIDE SEQUENCE [LARGE SCALE GENOMIC DNA]</scope>
    <source>
        <strain evidence="2 3">006A-0191</strain>
    </source>
</reference>
<feature type="transmembrane region" description="Helical" evidence="1">
    <location>
        <begin position="44"/>
        <end position="59"/>
    </location>
</feature>